<dbReference type="SUPFAM" id="SSF55785">
    <property type="entry name" value="PYP-like sensor domain (PAS domain)"/>
    <property type="match status" value="2"/>
</dbReference>
<dbReference type="Gene3D" id="1.10.3210.10">
    <property type="entry name" value="Hypothetical protein af1432"/>
    <property type="match status" value="1"/>
</dbReference>
<feature type="domain" description="GGDEF" evidence="3">
    <location>
        <begin position="323"/>
        <end position="455"/>
    </location>
</feature>
<dbReference type="Pfam" id="PF00990">
    <property type="entry name" value="GGDEF"/>
    <property type="match status" value="1"/>
</dbReference>
<dbReference type="SMART" id="SM00267">
    <property type="entry name" value="GGDEF"/>
    <property type="match status" value="1"/>
</dbReference>
<dbReference type="Proteomes" id="UP001254848">
    <property type="component" value="Unassembled WGS sequence"/>
</dbReference>
<comment type="caution">
    <text evidence="5">The sequence shown here is derived from an EMBL/GenBank/DDBJ whole genome shotgun (WGS) entry which is preliminary data.</text>
</comment>
<keyword evidence="5" id="KW-0548">Nucleotidyltransferase</keyword>
<dbReference type="PROSITE" id="PS50113">
    <property type="entry name" value="PAC"/>
    <property type="match status" value="1"/>
</dbReference>
<dbReference type="CDD" id="cd01949">
    <property type="entry name" value="GGDEF"/>
    <property type="match status" value="1"/>
</dbReference>
<gene>
    <name evidence="5" type="ORF">Q4T40_18815</name>
</gene>
<dbReference type="EMBL" id="JAUOZS010000001">
    <property type="protein sequence ID" value="MDT8903287.1"/>
    <property type="molecule type" value="Genomic_DNA"/>
</dbReference>
<dbReference type="InterPro" id="IPR000014">
    <property type="entry name" value="PAS"/>
</dbReference>
<feature type="domain" description="HD-GYP" evidence="4">
    <location>
        <begin position="446"/>
        <end position="631"/>
    </location>
</feature>
<dbReference type="SMART" id="SM00091">
    <property type="entry name" value="PAS"/>
    <property type="match status" value="2"/>
</dbReference>
<dbReference type="InterPro" id="IPR043128">
    <property type="entry name" value="Rev_trsase/Diguanyl_cyclase"/>
</dbReference>
<name>A0ABU3P3P7_9FIRM</name>
<dbReference type="InterPro" id="IPR013656">
    <property type="entry name" value="PAS_4"/>
</dbReference>
<dbReference type="Gene3D" id="3.30.70.270">
    <property type="match status" value="1"/>
</dbReference>
<dbReference type="Gene3D" id="3.30.450.20">
    <property type="entry name" value="PAS domain"/>
    <property type="match status" value="2"/>
</dbReference>
<evidence type="ECO:0000259" key="2">
    <source>
        <dbReference type="PROSITE" id="PS50113"/>
    </source>
</evidence>
<dbReference type="Pfam" id="PF08448">
    <property type="entry name" value="PAS_4"/>
    <property type="match status" value="1"/>
</dbReference>
<evidence type="ECO:0000313" key="6">
    <source>
        <dbReference type="Proteomes" id="UP001254848"/>
    </source>
</evidence>
<evidence type="ECO:0000313" key="5">
    <source>
        <dbReference type="EMBL" id="MDT8903287.1"/>
    </source>
</evidence>
<keyword evidence="5" id="KW-0808">Transferase</keyword>
<dbReference type="NCBIfam" id="TIGR00254">
    <property type="entry name" value="GGDEF"/>
    <property type="match status" value="1"/>
</dbReference>
<protein>
    <submittedName>
        <fullName evidence="5">Diguanylate cyclase</fullName>
        <ecNumber evidence="5">2.7.7.65</ecNumber>
    </submittedName>
</protein>
<evidence type="ECO:0000259" key="1">
    <source>
        <dbReference type="PROSITE" id="PS50112"/>
    </source>
</evidence>
<feature type="domain" description="PAS" evidence="1">
    <location>
        <begin position="40"/>
        <end position="111"/>
    </location>
</feature>
<dbReference type="PANTHER" id="PTHR43155">
    <property type="entry name" value="CYCLIC DI-GMP PHOSPHODIESTERASE PA4108-RELATED"/>
    <property type="match status" value="1"/>
</dbReference>
<feature type="domain" description="PAC" evidence="2">
    <location>
        <begin position="113"/>
        <end position="166"/>
    </location>
</feature>
<dbReference type="SMART" id="SM00471">
    <property type="entry name" value="HDc"/>
    <property type="match status" value="1"/>
</dbReference>
<dbReference type="RefSeq" id="WP_413781746.1">
    <property type="nucleotide sequence ID" value="NZ_JAUOZS010000001.1"/>
</dbReference>
<dbReference type="SUPFAM" id="SSF109604">
    <property type="entry name" value="HD-domain/PDEase-like"/>
    <property type="match status" value="1"/>
</dbReference>
<dbReference type="InterPro" id="IPR000160">
    <property type="entry name" value="GGDEF_dom"/>
</dbReference>
<dbReference type="Pfam" id="PF13487">
    <property type="entry name" value="HD_5"/>
    <property type="match status" value="1"/>
</dbReference>
<dbReference type="SUPFAM" id="SSF55073">
    <property type="entry name" value="Nucleotide cyclase"/>
    <property type="match status" value="1"/>
</dbReference>
<dbReference type="PROSITE" id="PS51832">
    <property type="entry name" value="HD_GYP"/>
    <property type="match status" value="1"/>
</dbReference>
<sequence length="631" mass="70617">MSSEYAKRSSGDDAALHREVAELASAKASLSKELDFSRTANKFLSSVLDTVDALVVVVDASGRIVRLNQAFRQALSAPGQKMDGRYLWEMLLLPDDVLAIQTIIGRLQAKQCRTASASFWLTKSGNLRLISWSFTVLHGSGDEGDYIVGVGLDVTEREQAEENLRINKERYQVLFNSVNDAVFVYSLAKGDQRSRLIEVNEVACERLGYRREELIKLSPADIERPLITAQIPLIDHKLRQQKHALFEAVHLTKTGEEIPVEVNAHLFSLYGQPTVLSVARDITERKELEEKLRFITMHDSLTGLYNRAYFDEEVRRLEAARELKVGIVGCDVDGLKLINDSMGHQAGDALLRAAAAAIASAVREGDFVARVGGDEFVVLLYNIDATGVKRVMDRIRAAIAKQNGAEPGLPLSISLGCAVATEDTKDIHQLLKEADDHMYREKLHHSKSARSMLVHGLKKALEARDFITDGHGERLMDLIDKLGRTIGLDERDMAELRLLAQFHDFGKVGVPDRILFKPGRLTEEEYAEMQRHSEIGHRIAQSVPDLCPIADRILKHHEWWNGQGCPLGLAGEDIPLECRILSIADAYDAMTSDRPYRKAMPPEDALKELQRFKGRQFDPLLVDKFINVLNQ</sequence>
<evidence type="ECO:0000259" key="4">
    <source>
        <dbReference type="PROSITE" id="PS51832"/>
    </source>
</evidence>
<dbReference type="PROSITE" id="PS50112">
    <property type="entry name" value="PAS"/>
    <property type="match status" value="2"/>
</dbReference>
<dbReference type="CDD" id="cd00130">
    <property type="entry name" value="PAS"/>
    <property type="match status" value="2"/>
</dbReference>
<dbReference type="EC" id="2.7.7.65" evidence="5"/>
<proteinExistence type="predicted"/>
<dbReference type="NCBIfam" id="TIGR00229">
    <property type="entry name" value="sensory_box"/>
    <property type="match status" value="2"/>
</dbReference>
<dbReference type="Pfam" id="PF13426">
    <property type="entry name" value="PAS_9"/>
    <property type="match status" value="1"/>
</dbReference>
<organism evidence="5 6">
    <name type="scientific">Anaeroselena agilis</name>
    <dbReference type="NCBI Taxonomy" id="3063788"/>
    <lineage>
        <taxon>Bacteria</taxon>
        <taxon>Bacillati</taxon>
        <taxon>Bacillota</taxon>
        <taxon>Negativicutes</taxon>
        <taxon>Acetonemataceae</taxon>
        <taxon>Anaeroselena</taxon>
    </lineage>
</organism>
<dbReference type="GO" id="GO:0052621">
    <property type="term" value="F:diguanylate cyclase activity"/>
    <property type="evidence" value="ECO:0007669"/>
    <property type="project" value="UniProtKB-EC"/>
</dbReference>
<dbReference type="InterPro" id="IPR037522">
    <property type="entry name" value="HD_GYP_dom"/>
</dbReference>
<dbReference type="InterPro" id="IPR029787">
    <property type="entry name" value="Nucleotide_cyclase"/>
</dbReference>
<dbReference type="PANTHER" id="PTHR43155:SF2">
    <property type="entry name" value="CYCLIC DI-GMP PHOSPHODIESTERASE PA4108"/>
    <property type="match status" value="1"/>
</dbReference>
<reference evidence="5 6" key="1">
    <citation type="submission" date="2023-07" db="EMBL/GenBank/DDBJ databases">
        <title>The novel representative of Negativicutes class, Anaeroselena agilis gen. nov. sp. nov.</title>
        <authorList>
            <person name="Prokofeva M.I."/>
            <person name="Elcheninov A.G."/>
            <person name="Klyukina A."/>
            <person name="Kublanov I.V."/>
            <person name="Frolov E.N."/>
            <person name="Podosokorskaya O.A."/>
        </authorList>
    </citation>
    <scope>NUCLEOTIDE SEQUENCE [LARGE SCALE GENOMIC DNA]</scope>
    <source>
        <strain evidence="5 6">4137-cl</strain>
    </source>
</reference>
<dbReference type="InterPro" id="IPR035965">
    <property type="entry name" value="PAS-like_dom_sf"/>
</dbReference>
<dbReference type="PROSITE" id="PS50887">
    <property type="entry name" value="GGDEF"/>
    <property type="match status" value="1"/>
</dbReference>
<accession>A0ABU3P3P7</accession>
<dbReference type="CDD" id="cd00077">
    <property type="entry name" value="HDc"/>
    <property type="match status" value="1"/>
</dbReference>
<dbReference type="InterPro" id="IPR000700">
    <property type="entry name" value="PAS-assoc_C"/>
</dbReference>
<dbReference type="InterPro" id="IPR003607">
    <property type="entry name" value="HD/PDEase_dom"/>
</dbReference>
<keyword evidence="6" id="KW-1185">Reference proteome</keyword>
<evidence type="ECO:0000259" key="3">
    <source>
        <dbReference type="PROSITE" id="PS50887"/>
    </source>
</evidence>
<feature type="domain" description="PAS" evidence="1">
    <location>
        <begin position="167"/>
        <end position="215"/>
    </location>
</feature>